<keyword evidence="4" id="KW-0479">Metal-binding</keyword>
<evidence type="ECO:0000259" key="14">
    <source>
        <dbReference type="Pfam" id="PF10509"/>
    </source>
</evidence>
<dbReference type="Proteomes" id="UP000641454">
    <property type="component" value="Unassembled WGS sequence"/>
</dbReference>
<dbReference type="InterPro" id="IPR019539">
    <property type="entry name" value="GalKase_N"/>
</dbReference>
<proteinExistence type="inferred from homology"/>
<dbReference type="Gene3D" id="3.30.70.890">
    <property type="entry name" value="GHMP kinase, C-terminal domain"/>
    <property type="match status" value="1"/>
</dbReference>
<keyword evidence="3 15" id="KW-0808">Transferase</keyword>
<dbReference type="PRINTS" id="PR00473">
    <property type="entry name" value="GALCTOKINASE"/>
</dbReference>
<feature type="domain" description="GHMP kinase C-terminal" evidence="13">
    <location>
        <begin position="285"/>
        <end position="365"/>
    </location>
</feature>
<dbReference type="SUPFAM" id="SSF55060">
    <property type="entry name" value="GHMP Kinase, C-terminal domain"/>
    <property type="match status" value="1"/>
</dbReference>
<dbReference type="InterPro" id="IPR014721">
    <property type="entry name" value="Ribsml_uS5_D2-typ_fold_subgr"/>
</dbReference>
<keyword evidence="9" id="KW-0299">Galactose metabolism</keyword>
<dbReference type="PROSITE" id="PS00627">
    <property type="entry name" value="GHMP_KINASES_ATP"/>
    <property type="match status" value="1"/>
</dbReference>
<evidence type="ECO:0000256" key="3">
    <source>
        <dbReference type="ARBA" id="ARBA00022679"/>
    </source>
</evidence>
<dbReference type="FunFam" id="3.30.230.10:FF:000017">
    <property type="entry name" value="Galactokinase"/>
    <property type="match status" value="1"/>
</dbReference>
<dbReference type="RefSeq" id="WP_187018084.1">
    <property type="nucleotide sequence ID" value="NZ_JACRUK010000014.1"/>
</dbReference>
<dbReference type="GO" id="GO:0004335">
    <property type="term" value="F:galactokinase activity"/>
    <property type="evidence" value="ECO:0007669"/>
    <property type="project" value="UniProtKB-UniRule"/>
</dbReference>
<dbReference type="PANTHER" id="PTHR10457">
    <property type="entry name" value="MEVALONATE KINASE/GALACTOKINASE"/>
    <property type="match status" value="1"/>
</dbReference>
<evidence type="ECO:0000256" key="2">
    <source>
        <dbReference type="ARBA" id="ARBA00022490"/>
    </source>
</evidence>
<dbReference type="GO" id="GO:0046872">
    <property type="term" value="F:metal ion binding"/>
    <property type="evidence" value="ECO:0007669"/>
    <property type="project" value="UniProtKB-KW"/>
</dbReference>
<evidence type="ECO:0000256" key="10">
    <source>
        <dbReference type="ARBA" id="ARBA00023277"/>
    </source>
</evidence>
<dbReference type="NCBIfam" id="TIGR00131">
    <property type="entry name" value="gal_kin"/>
    <property type="match status" value="1"/>
</dbReference>
<dbReference type="Pfam" id="PF00288">
    <property type="entry name" value="GHMP_kinases_N"/>
    <property type="match status" value="1"/>
</dbReference>
<name>A0A923N0I2_9FLAO</name>
<evidence type="ECO:0000256" key="1">
    <source>
        <dbReference type="ARBA" id="ARBA00006566"/>
    </source>
</evidence>
<dbReference type="PROSITE" id="PS00106">
    <property type="entry name" value="GALACTOKINASE"/>
    <property type="match status" value="1"/>
</dbReference>
<evidence type="ECO:0000256" key="9">
    <source>
        <dbReference type="ARBA" id="ARBA00023144"/>
    </source>
</evidence>
<dbReference type="PANTHER" id="PTHR10457:SF7">
    <property type="entry name" value="GALACTOKINASE-RELATED"/>
    <property type="match status" value="1"/>
</dbReference>
<dbReference type="FunFam" id="3.30.70.890:FF:000001">
    <property type="entry name" value="Galactokinase"/>
    <property type="match status" value="1"/>
</dbReference>
<organism evidence="15 16">
    <name type="scientific">Flavobacterium muglaense</name>
    <dbReference type="NCBI Taxonomy" id="2764716"/>
    <lineage>
        <taxon>Bacteria</taxon>
        <taxon>Pseudomonadati</taxon>
        <taxon>Bacteroidota</taxon>
        <taxon>Flavobacteriia</taxon>
        <taxon>Flavobacteriales</taxon>
        <taxon>Flavobacteriaceae</taxon>
        <taxon>Flavobacterium</taxon>
    </lineage>
</organism>
<evidence type="ECO:0000256" key="7">
    <source>
        <dbReference type="ARBA" id="ARBA00022840"/>
    </source>
</evidence>
<dbReference type="InterPro" id="IPR006203">
    <property type="entry name" value="GHMP_knse_ATP-bd_CS"/>
</dbReference>
<keyword evidence="8" id="KW-0460">Magnesium</keyword>
<dbReference type="InterPro" id="IPR013750">
    <property type="entry name" value="GHMP_kinase_C_dom"/>
</dbReference>
<keyword evidence="2" id="KW-0963">Cytoplasm</keyword>
<evidence type="ECO:0000256" key="5">
    <source>
        <dbReference type="ARBA" id="ARBA00022741"/>
    </source>
</evidence>
<dbReference type="PIRSF" id="PIRSF000530">
    <property type="entry name" value="Galactokinase"/>
    <property type="match status" value="1"/>
</dbReference>
<evidence type="ECO:0000256" key="8">
    <source>
        <dbReference type="ARBA" id="ARBA00022842"/>
    </source>
</evidence>
<dbReference type="InterPro" id="IPR019741">
    <property type="entry name" value="Galactokinase_CS"/>
</dbReference>
<evidence type="ECO:0000256" key="4">
    <source>
        <dbReference type="ARBA" id="ARBA00022723"/>
    </source>
</evidence>
<keyword evidence="6" id="KW-0418">Kinase</keyword>
<evidence type="ECO:0000313" key="15">
    <source>
        <dbReference type="EMBL" id="MBC5844414.1"/>
    </source>
</evidence>
<evidence type="ECO:0000256" key="6">
    <source>
        <dbReference type="ARBA" id="ARBA00022777"/>
    </source>
</evidence>
<dbReference type="InterPro" id="IPR006206">
    <property type="entry name" value="Mevalonate/galactokinase"/>
</dbReference>
<dbReference type="InterPro" id="IPR000705">
    <property type="entry name" value="Galactokinase"/>
</dbReference>
<dbReference type="InterPro" id="IPR006204">
    <property type="entry name" value="GHMP_kinase_N_dom"/>
</dbReference>
<dbReference type="EC" id="2.7.1.6" evidence="11"/>
<accession>A0A923N0I2</accession>
<keyword evidence="7" id="KW-0067">ATP-binding</keyword>
<evidence type="ECO:0000256" key="11">
    <source>
        <dbReference type="NCBIfam" id="TIGR00131"/>
    </source>
</evidence>
<sequence>MNDILIQKTTRFFQEKFGEKAATIVLSPGRINIIGEHIDYNDGYVLPAAIDKIICFAFDKNNSNKSKIIAIDLNDEFEIDLNDPIELTDNTWTNYVRGIIKQLQTSGFKFEEFNCVFSSNIPVGSGLSSSAALECGFLFGLNELFNLNIKPIDIALMGQSAEHWVGINCGIMDQFSSVMGLENKVIKIDCRTLEYEYHNADFNDYSLILFDSNVKHSLMTSAYNERREQCEEGIAIVKSNFPGITSFRDCTEQHIIGLQNIMRADVFKRSLFVVKEINRVILACEALDNGNIETLGKLMFETHEGLSVEYEVSCTELDMIVDTLKTEEAVVGSRLMGGGFGGCTINLIKKGHEDRIKKKLSALYYDAFGIELKIYDVKIGNGTSLYKNN</sequence>
<dbReference type="GO" id="GO:0005524">
    <property type="term" value="F:ATP binding"/>
    <property type="evidence" value="ECO:0007669"/>
    <property type="project" value="UniProtKB-UniRule"/>
</dbReference>
<evidence type="ECO:0000259" key="13">
    <source>
        <dbReference type="Pfam" id="PF08544"/>
    </source>
</evidence>
<evidence type="ECO:0000259" key="12">
    <source>
        <dbReference type="Pfam" id="PF00288"/>
    </source>
</evidence>
<gene>
    <name evidence="15" type="primary">galK</name>
    <name evidence="15" type="ORF">H8R25_08185</name>
</gene>
<dbReference type="InterPro" id="IPR036554">
    <property type="entry name" value="GHMP_kinase_C_sf"/>
</dbReference>
<reference evidence="15 16" key="1">
    <citation type="submission" date="2020-08" db="EMBL/GenBank/DDBJ databases">
        <title>Description of novel Flavobacterium F-392 isolate.</title>
        <authorList>
            <person name="Saticioglu I.B."/>
            <person name="Duman M."/>
            <person name="Altun S."/>
        </authorList>
    </citation>
    <scope>NUCLEOTIDE SEQUENCE [LARGE SCALE GENOMIC DNA]</scope>
    <source>
        <strain evidence="15 16">F-392</strain>
    </source>
</reference>
<dbReference type="Gene3D" id="3.30.230.10">
    <property type="match status" value="1"/>
</dbReference>
<dbReference type="EMBL" id="JACRUL010000015">
    <property type="protein sequence ID" value="MBC5844414.1"/>
    <property type="molecule type" value="Genomic_DNA"/>
</dbReference>
<keyword evidence="5" id="KW-0547">Nucleotide-binding</keyword>
<feature type="domain" description="GHMP kinase N-terminal" evidence="12">
    <location>
        <begin position="94"/>
        <end position="180"/>
    </location>
</feature>
<keyword evidence="10" id="KW-0119">Carbohydrate metabolism</keyword>
<dbReference type="Pfam" id="PF10509">
    <property type="entry name" value="GalKase_gal_bdg"/>
    <property type="match status" value="1"/>
</dbReference>
<dbReference type="SUPFAM" id="SSF54211">
    <property type="entry name" value="Ribosomal protein S5 domain 2-like"/>
    <property type="match status" value="1"/>
</dbReference>
<dbReference type="Pfam" id="PF08544">
    <property type="entry name" value="GHMP_kinases_C"/>
    <property type="match status" value="1"/>
</dbReference>
<evidence type="ECO:0000313" key="16">
    <source>
        <dbReference type="Proteomes" id="UP000641454"/>
    </source>
</evidence>
<comment type="similarity">
    <text evidence="1">Belongs to the GHMP kinase family. GalK subfamily.</text>
</comment>
<protein>
    <recommendedName>
        <fullName evidence="11">Galactokinase</fullName>
        <ecNumber evidence="11">2.7.1.6</ecNumber>
    </recommendedName>
</protein>
<feature type="domain" description="Galactokinase N-terminal" evidence="14">
    <location>
        <begin position="12"/>
        <end position="58"/>
    </location>
</feature>
<keyword evidence="16" id="KW-1185">Reference proteome</keyword>
<dbReference type="GO" id="GO:0005829">
    <property type="term" value="C:cytosol"/>
    <property type="evidence" value="ECO:0007669"/>
    <property type="project" value="TreeGrafter"/>
</dbReference>
<dbReference type="AlphaFoldDB" id="A0A923N0I2"/>
<dbReference type="InterPro" id="IPR020568">
    <property type="entry name" value="Ribosomal_Su5_D2-typ_SF"/>
</dbReference>
<dbReference type="GO" id="GO:0006012">
    <property type="term" value="P:galactose metabolic process"/>
    <property type="evidence" value="ECO:0007669"/>
    <property type="project" value="UniProtKB-UniRule"/>
</dbReference>
<dbReference type="PRINTS" id="PR00959">
    <property type="entry name" value="MEVGALKINASE"/>
</dbReference>
<comment type="caution">
    <text evidence="15">The sequence shown here is derived from an EMBL/GenBank/DDBJ whole genome shotgun (WGS) entry which is preliminary data.</text>
</comment>